<evidence type="ECO:0000313" key="1">
    <source>
        <dbReference type="EMBL" id="MDQ0688911.1"/>
    </source>
</evidence>
<name>A0ABU0QE16_STRAH</name>
<sequence>MAPARGSTSGHQPCDSTSPVAFAHPHLPLKLFPLLYDNPEMELQLIDRRADSPTFGASQILPFPQDSRAVLTIEPGVLMRARRSGTLHYRVEYDVHDARGARLPELFVPVPADAILPTFDAPGAALAGNVVRELAYR</sequence>
<reference evidence="1 2" key="1">
    <citation type="submission" date="2023-07" db="EMBL/GenBank/DDBJ databases">
        <title>Comparative genomics of wheat-associated soil bacteria to identify genetic determinants of phenazine resistance.</title>
        <authorList>
            <person name="Mouncey N."/>
        </authorList>
    </citation>
    <scope>NUCLEOTIDE SEQUENCE [LARGE SCALE GENOMIC DNA]</scope>
    <source>
        <strain evidence="1 2">W4I19-2</strain>
    </source>
</reference>
<gene>
    <name evidence="1" type="ORF">QFZ56_007874</name>
</gene>
<accession>A0ABU0QE16</accession>
<keyword evidence="2" id="KW-1185">Reference proteome</keyword>
<comment type="caution">
    <text evidence="1">The sequence shown here is derived from an EMBL/GenBank/DDBJ whole genome shotgun (WGS) entry which is preliminary data.</text>
</comment>
<protein>
    <submittedName>
        <fullName evidence="1">Uncharacterized protein</fullName>
    </submittedName>
</protein>
<dbReference type="EMBL" id="JAUSYA010000001">
    <property type="protein sequence ID" value="MDQ0688911.1"/>
    <property type="molecule type" value="Genomic_DNA"/>
</dbReference>
<organism evidence="1 2">
    <name type="scientific">Streptomyces achromogenes</name>
    <dbReference type="NCBI Taxonomy" id="67255"/>
    <lineage>
        <taxon>Bacteria</taxon>
        <taxon>Bacillati</taxon>
        <taxon>Actinomycetota</taxon>
        <taxon>Actinomycetes</taxon>
        <taxon>Kitasatosporales</taxon>
        <taxon>Streptomycetaceae</taxon>
        <taxon>Streptomyces</taxon>
    </lineage>
</organism>
<evidence type="ECO:0000313" key="2">
    <source>
        <dbReference type="Proteomes" id="UP001243364"/>
    </source>
</evidence>
<proteinExistence type="predicted"/>
<dbReference type="Proteomes" id="UP001243364">
    <property type="component" value="Unassembled WGS sequence"/>
</dbReference>